<comment type="similarity">
    <text evidence="1">Belongs to the AHA1 family.</text>
</comment>
<evidence type="ECO:0000259" key="2">
    <source>
        <dbReference type="Pfam" id="PF08327"/>
    </source>
</evidence>
<comment type="caution">
    <text evidence="3">The sequence shown here is derived from an EMBL/GenBank/DDBJ whole genome shotgun (WGS) entry which is preliminary data.</text>
</comment>
<protein>
    <submittedName>
        <fullName evidence="3">Uncharacterized protein YndB with AHSA1/START domain</fullName>
    </submittedName>
</protein>
<dbReference type="InterPro" id="IPR023393">
    <property type="entry name" value="START-like_dom_sf"/>
</dbReference>
<name>A0A7X0HBK0_9ACTN</name>
<dbReference type="RefSeq" id="WP_185027359.1">
    <property type="nucleotide sequence ID" value="NZ_BNBN01000002.1"/>
</dbReference>
<reference evidence="3 4" key="1">
    <citation type="submission" date="2020-08" db="EMBL/GenBank/DDBJ databases">
        <title>Genomic Encyclopedia of Type Strains, Phase IV (KMG-IV): sequencing the most valuable type-strain genomes for metagenomic binning, comparative biology and taxonomic classification.</title>
        <authorList>
            <person name="Goeker M."/>
        </authorList>
    </citation>
    <scope>NUCLEOTIDE SEQUENCE [LARGE SCALE GENOMIC DNA]</scope>
    <source>
        <strain evidence="3 4">DSM 40141</strain>
    </source>
</reference>
<dbReference type="SUPFAM" id="SSF55961">
    <property type="entry name" value="Bet v1-like"/>
    <property type="match status" value="1"/>
</dbReference>
<proteinExistence type="inferred from homology"/>
<accession>A0A7X0HBK0</accession>
<dbReference type="Pfam" id="PF08327">
    <property type="entry name" value="AHSA1"/>
    <property type="match status" value="1"/>
</dbReference>
<evidence type="ECO:0000256" key="1">
    <source>
        <dbReference type="ARBA" id="ARBA00006817"/>
    </source>
</evidence>
<evidence type="ECO:0000313" key="3">
    <source>
        <dbReference type="EMBL" id="MBB6434613.1"/>
    </source>
</evidence>
<dbReference type="InterPro" id="IPR013538">
    <property type="entry name" value="ASHA1/2-like_C"/>
</dbReference>
<dbReference type="CDD" id="cd08893">
    <property type="entry name" value="SRPBCC_CalC_Aha1-like_GntR-HTH"/>
    <property type="match status" value="1"/>
</dbReference>
<evidence type="ECO:0000313" key="4">
    <source>
        <dbReference type="Proteomes" id="UP000540423"/>
    </source>
</evidence>
<sequence length="165" mass="18272">MDDLDRATAFDYVTYLRATPDRIWEALTDPASTARYWGMTFVSDWRAGSPMVWQGMGLGESDPEQVVLAAEPGRKLSYTWHTFTTEFAEATGMPPELHAELAAESRSKVTFDIEPAGPTLTRLVTVHDGFDEGSTVLSMIRDGWPALLSSLKTYLETGDPLPDPQ</sequence>
<dbReference type="Proteomes" id="UP000540423">
    <property type="component" value="Unassembled WGS sequence"/>
</dbReference>
<organism evidence="3 4">
    <name type="scientific">Streptomyces candidus</name>
    <dbReference type="NCBI Taxonomy" id="67283"/>
    <lineage>
        <taxon>Bacteria</taxon>
        <taxon>Bacillati</taxon>
        <taxon>Actinomycetota</taxon>
        <taxon>Actinomycetes</taxon>
        <taxon>Kitasatosporales</taxon>
        <taxon>Streptomycetaceae</taxon>
        <taxon>Streptomyces</taxon>
    </lineage>
</organism>
<keyword evidence="4" id="KW-1185">Reference proteome</keyword>
<dbReference type="AlphaFoldDB" id="A0A7X0HBK0"/>
<feature type="domain" description="Activator of Hsp90 ATPase homologue 1/2-like C-terminal" evidence="2">
    <location>
        <begin position="18"/>
        <end position="156"/>
    </location>
</feature>
<dbReference type="EMBL" id="JACHEM010000002">
    <property type="protein sequence ID" value="MBB6434613.1"/>
    <property type="molecule type" value="Genomic_DNA"/>
</dbReference>
<dbReference type="Gene3D" id="3.30.530.20">
    <property type="match status" value="1"/>
</dbReference>
<gene>
    <name evidence="3" type="ORF">HNQ79_001061</name>
</gene>